<evidence type="ECO:0000313" key="2">
    <source>
        <dbReference type="Proteomes" id="UP000597444"/>
    </source>
</evidence>
<keyword evidence="2" id="KW-1185">Reference proteome</keyword>
<reference evidence="1" key="1">
    <citation type="submission" date="2020-10" db="EMBL/GenBank/DDBJ databases">
        <title>Taxonomic study of unclassified bacteria belonging to the class Ktedonobacteria.</title>
        <authorList>
            <person name="Yabe S."/>
            <person name="Wang C.M."/>
            <person name="Zheng Y."/>
            <person name="Sakai Y."/>
            <person name="Cavaletti L."/>
            <person name="Monciardini P."/>
            <person name="Donadio S."/>
        </authorList>
    </citation>
    <scope>NUCLEOTIDE SEQUENCE</scope>
    <source>
        <strain evidence="1">ID150040</strain>
    </source>
</reference>
<sequence length="79" mass="9041">MLETTEQIQQAAYLRGQQMKQRHREQQRVITDKALAVLAADFAHVFLFQSNQYITVVAAHERAGICAKAFLEGYRSTFP</sequence>
<name>A0A8J3IFT8_9CHLR</name>
<dbReference type="Proteomes" id="UP000597444">
    <property type="component" value="Unassembled WGS sequence"/>
</dbReference>
<evidence type="ECO:0000313" key="1">
    <source>
        <dbReference type="EMBL" id="GHO93791.1"/>
    </source>
</evidence>
<dbReference type="RefSeq" id="WP_220204560.1">
    <property type="nucleotide sequence ID" value="NZ_BNJK01000001.1"/>
</dbReference>
<accession>A0A8J3IFT8</accession>
<proteinExistence type="predicted"/>
<gene>
    <name evidence="1" type="ORF">KSF_038390</name>
</gene>
<dbReference type="AlphaFoldDB" id="A0A8J3IFT8"/>
<comment type="caution">
    <text evidence="1">The sequence shown here is derived from an EMBL/GenBank/DDBJ whole genome shotgun (WGS) entry which is preliminary data.</text>
</comment>
<organism evidence="1 2">
    <name type="scientific">Reticulibacter mediterranei</name>
    <dbReference type="NCBI Taxonomy" id="2778369"/>
    <lineage>
        <taxon>Bacteria</taxon>
        <taxon>Bacillati</taxon>
        <taxon>Chloroflexota</taxon>
        <taxon>Ktedonobacteria</taxon>
        <taxon>Ktedonobacterales</taxon>
        <taxon>Reticulibacteraceae</taxon>
        <taxon>Reticulibacter</taxon>
    </lineage>
</organism>
<dbReference type="EMBL" id="BNJK01000001">
    <property type="protein sequence ID" value="GHO93791.1"/>
    <property type="molecule type" value="Genomic_DNA"/>
</dbReference>
<protein>
    <submittedName>
        <fullName evidence="1">Uncharacterized protein</fullName>
    </submittedName>
</protein>